<proteinExistence type="predicted"/>
<dbReference type="AlphaFoldDB" id="A0A2P5ANA4"/>
<comment type="caution">
    <text evidence="1">The sequence shown here is derived from an EMBL/GenBank/DDBJ whole genome shotgun (WGS) entry which is preliminary data.</text>
</comment>
<protein>
    <submittedName>
        <fullName evidence="1">Uncharacterized protein</fullName>
    </submittedName>
</protein>
<sequence>KNTEPFHKSWAKVPTKQKAKIEPGVKNWKNELNEHFKLNSGNENNLDFPCAHHSAPPNMTKE</sequence>
<dbReference type="Proteomes" id="UP000237105">
    <property type="component" value="Unassembled WGS sequence"/>
</dbReference>
<feature type="non-terminal residue" evidence="1">
    <location>
        <position position="62"/>
    </location>
</feature>
<feature type="non-terminal residue" evidence="1">
    <location>
        <position position="1"/>
    </location>
</feature>
<reference evidence="2" key="1">
    <citation type="submission" date="2016-06" db="EMBL/GenBank/DDBJ databases">
        <title>Parallel loss of symbiosis genes in relatives of nitrogen-fixing non-legume Parasponia.</title>
        <authorList>
            <person name="Van Velzen R."/>
            <person name="Holmer R."/>
            <person name="Bu F."/>
            <person name="Rutten L."/>
            <person name="Van Zeijl A."/>
            <person name="Liu W."/>
            <person name="Santuari L."/>
            <person name="Cao Q."/>
            <person name="Sharma T."/>
            <person name="Shen D."/>
            <person name="Roswanjaya Y."/>
            <person name="Wardhani T."/>
            <person name="Kalhor M.S."/>
            <person name="Jansen J."/>
            <person name="Van den Hoogen J."/>
            <person name="Gungor B."/>
            <person name="Hartog M."/>
            <person name="Hontelez J."/>
            <person name="Verver J."/>
            <person name="Yang W.-C."/>
            <person name="Schijlen E."/>
            <person name="Repin R."/>
            <person name="Schilthuizen M."/>
            <person name="Schranz E."/>
            <person name="Heidstra R."/>
            <person name="Miyata K."/>
            <person name="Fedorova E."/>
            <person name="Kohlen W."/>
            <person name="Bisseling T."/>
            <person name="Smit S."/>
            <person name="Geurts R."/>
        </authorList>
    </citation>
    <scope>NUCLEOTIDE SEQUENCE [LARGE SCALE GENOMIC DNA]</scope>
    <source>
        <strain evidence="2">cv. WU1-14</strain>
    </source>
</reference>
<keyword evidence="2" id="KW-1185">Reference proteome</keyword>
<accession>A0A2P5ANA4</accession>
<gene>
    <name evidence="1" type="ORF">PanWU01x14_316480</name>
</gene>
<evidence type="ECO:0000313" key="1">
    <source>
        <dbReference type="EMBL" id="PON37931.1"/>
    </source>
</evidence>
<organism evidence="1 2">
    <name type="scientific">Parasponia andersonii</name>
    <name type="common">Sponia andersonii</name>
    <dbReference type="NCBI Taxonomy" id="3476"/>
    <lineage>
        <taxon>Eukaryota</taxon>
        <taxon>Viridiplantae</taxon>
        <taxon>Streptophyta</taxon>
        <taxon>Embryophyta</taxon>
        <taxon>Tracheophyta</taxon>
        <taxon>Spermatophyta</taxon>
        <taxon>Magnoliopsida</taxon>
        <taxon>eudicotyledons</taxon>
        <taxon>Gunneridae</taxon>
        <taxon>Pentapetalae</taxon>
        <taxon>rosids</taxon>
        <taxon>fabids</taxon>
        <taxon>Rosales</taxon>
        <taxon>Cannabaceae</taxon>
        <taxon>Parasponia</taxon>
    </lineage>
</organism>
<name>A0A2P5ANA4_PARAD</name>
<evidence type="ECO:0000313" key="2">
    <source>
        <dbReference type="Proteomes" id="UP000237105"/>
    </source>
</evidence>
<dbReference type="EMBL" id="JXTB01000512">
    <property type="protein sequence ID" value="PON37931.1"/>
    <property type="molecule type" value="Genomic_DNA"/>
</dbReference>